<evidence type="ECO:0000313" key="1">
    <source>
        <dbReference type="EMBL" id="GFR25957.1"/>
    </source>
</evidence>
<dbReference type="AlphaFoldDB" id="A0A8X6LZ23"/>
<comment type="caution">
    <text evidence="1">The sequence shown here is derived from an EMBL/GenBank/DDBJ whole genome shotgun (WGS) entry which is preliminary data.</text>
</comment>
<accession>A0A8X6LZ23</accession>
<proteinExistence type="predicted"/>
<reference evidence="1" key="1">
    <citation type="submission" date="2020-07" db="EMBL/GenBank/DDBJ databases">
        <title>Multicomponent nature underlies the extraordinary mechanical properties of spider dragline silk.</title>
        <authorList>
            <person name="Kono N."/>
            <person name="Nakamura H."/>
            <person name="Mori M."/>
            <person name="Yoshida Y."/>
            <person name="Ohtoshi R."/>
            <person name="Malay A.D."/>
            <person name="Moran D.A.P."/>
            <person name="Tomita M."/>
            <person name="Numata K."/>
            <person name="Arakawa K."/>
        </authorList>
    </citation>
    <scope>NUCLEOTIDE SEQUENCE</scope>
</reference>
<name>A0A8X6LZ23_TRICU</name>
<protein>
    <submittedName>
        <fullName evidence="1">Uncharacterized protein</fullName>
    </submittedName>
</protein>
<gene>
    <name evidence="1" type="primary">Cebpz</name>
    <name evidence="1" type="ORF">TNCT_253541</name>
</gene>
<keyword evidence="2" id="KW-1185">Reference proteome</keyword>
<dbReference type="Proteomes" id="UP000887116">
    <property type="component" value="Unassembled WGS sequence"/>
</dbReference>
<sequence length="80" mass="9415">MKFKDSFQKLTIKPGNKWFEQLPKLTFPKATPNPDVVLALKAESENLLDSETKLYQKLREIQKKQRHCMGKENITGWHPF</sequence>
<dbReference type="EMBL" id="BMAO01008743">
    <property type="protein sequence ID" value="GFR25957.1"/>
    <property type="molecule type" value="Genomic_DNA"/>
</dbReference>
<organism evidence="1 2">
    <name type="scientific">Trichonephila clavata</name>
    <name type="common">Joro spider</name>
    <name type="synonym">Nephila clavata</name>
    <dbReference type="NCBI Taxonomy" id="2740835"/>
    <lineage>
        <taxon>Eukaryota</taxon>
        <taxon>Metazoa</taxon>
        <taxon>Ecdysozoa</taxon>
        <taxon>Arthropoda</taxon>
        <taxon>Chelicerata</taxon>
        <taxon>Arachnida</taxon>
        <taxon>Araneae</taxon>
        <taxon>Araneomorphae</taxon>
        <taxon>Entelegynae</taxon>
        <taxon>Araneoidea</taxon>
        <taxon>Nephilidae</taxon>
        <taxon>Trichonephila</taxon>
    </lineage>
</organism>
<evidence type="ECO:0000313" key="2">
    <source>
        <dbReference type="Proteomes" id="UP000887116"/>
    </source>
</evidence>